<protein>
    <submittedName>
        <fullName evidence="1">Uncharacterized protein</fullName>
    </submittedName>
</protein>
<gene>
    <name evidence="1" type="ORF">VHA_000279</name>
</gene>
<keyword evidence="2" id="KW-1185">Reference proteome</keyword>
<dbReference type="Proteomes" id="UP000003604">
    <property type="component" value="Unassembled WGS sequence"/>
</dbReference>
<name>D0I3G6_GRIHO</name>
<dbReference type="EMBL" id="ADAQ01000007">
    <property type="protein sequence ID" value="EEY73987.1"/>
    <property type="molecule type" value="Genomic_DNA"/>
</dbReference>
<dbReference type="AlphaFoldDB" id="D0I3G6"/>
<comment type="caution">
    <text evidence="1">The sequence shown here is derived from an EMBL/GenBank/DDBJ whole genome shotgun (WGS) entry which is preliminary data.</text>
</comment>
<evidence type="ECO:0000313" key="2">
    <source>
        <dbReference type="Proteomes" id="UP000003604"/>
    </source>
</evidence>
<reference evidence="1 2" key="1">
    <citation type="submission" date="2009-10" db="EMBL/GenBank/DDBJ databases">
        <authorList>
            <consortium name="Los Alamos National Laboratory (LANL)"/>
            <consortium name="National Microbial Pathogen Data Resource (NMPDR)"/>
            <person name="Saunders E.H."/>
            <person name="Munk A.C."/>
            <person name="Tapia R."/>
            <person name="Green L."/>
            <person name="Rogers Y."/>
            <person name="Detter J.C."/>
            <person name="Bruce D."/>
            <person name="Brettin T.S."/>
            <person name="Colwell R.R."/>
            <person name="Huq A."/>
            <person name="Grim C.J."/>
            <person name="Hasan N.A."/>
            <person name="Bartels D."/>
            <person name="Vonstein V."/>
        </authorList>
    </citation>
    <scope>NUCLEOTIDE SEQUENCE [LARGE SCALE GENOMIC DNA]</scope>
    <source>
        <strain evidence="1 2">CIP 101886</strain>
    </source>
</reference>
<organism evidence="1 2">
    <name type="scientific">Grimontia hollisae CIP 101886</name>
    <dbReference type="NCBI Taxonomy" id="675812"/>
    <lineage>
        <taxon>Bacteria</taxon>
        <taxon>Pseudomonadati</taxon>
        <taxon>Pseudomonadota</taxon>
        <taxon>Gammaproteobacteria</taxon>
        <taxon>Vibrionales</taxon>
        <taxon>Vibrionaceae</taxon>
        <taxon>Grimontia</taxon>
    </lineage>
</organism>
<sequence>MCRAYAYTLSPSALTTNELAIALIRSVTPSIRQTLQQQLALF</sequence>
<accession>D0I3G6</accession>
<evidence type="ECO:0000313" key="1">
    <source>
        <dbReference type="EMBL" id="EEY73987.1"/>
    </source>
</evidence>
<proteinExistence type="predicted"/>